<feature type="non-terminal residue" evidence="1">
    <location>
        <position position="125"/>
    </location>
</feature>
<sequence>MPPCAQEHITLPSSQCVFFYKKKCLIILCCVCSSLRECFVCSFRRAQHFGGSSDVGPQNGHLRKFNGSDSCGEMPSSKENASQSLSLSFCFLTAEILQNSGNASVNLKLKPDIFDGSVPLREYFT</sequence>
<gene>
    <name evidence="1" type="ORF">SINV_02479</name>
</gene>
<name>E9IU12_SOLIN</name>
<proteinExistence type="predicted"/>
<dbReference type="AlphaFoldDB" id="E9IU12"/>
<accession>E9IU12</accession>
<reference evidence="1" key="1">
    <citation type="journal article" date="2011" name="Proc. Natl. Acad. Sci. U.S.A.">
        <title>The genome of the fire ant Solenopsis invicta.</title>
        <authorList>
            <person name="Wurm Y."/>
            <person name="Wang J."/>
            <person name="Riba-Grognuz O."/>
            <person name="Corona M."/>
            <person name="Nygaard S."/>
            <person name="Hunt B.G."/>
            <person name="Ingram K.K."/>
            <person name="Falquet L."/>
            <person name="Nipitwattanaphon M."/>
            <person name="Gotzek D."/>
            <person name="Dijkstra M.B."/>
            <person name="Oettler J."/>
            <person name="Comtesse F."/>
            <person name="Shih C.J."/>
            <person name="Wu W.J."/>
            <person name="Yang C.C."/>
            <person name="Thomas J."/>
            <person name="Beaudoing E."/>
            <person name="Pradervand S."/>
            <person name="Flegel V."/>
            <person name="Cook E.D."/>
            <person name="Fabbretti R."/>
            <person name="Stockinger H."/>
            <person name="Long L."/>
            <person name="Farmerie W.G."/>
            <person name="Oakey J."/>
            <person name="Boomsma J.J."/>
            <person name="Pamilo P."/>
            <person name="Yi S.V."/>
            <person name="Heinze J."/>
            <person name="Goodisman M.A."/>
            <person name="Farinelli L."/>
            <person name="Harshman K."/>
            <person name="Hulo N."/>
            <person name="Cerutti L."/>
            <person name="Xenarios I."/>
            <person name="Shoemaker D."/>
            <person name="Keller L."/>
        </authorList>
    </citation>
    <scope>NUCLEOTIDE SEQUENCE [LARGE SCALE GENOMIC DNA]</scope>
</reference>
<evidence type="ECO:0000313" key="1">
    <source>
        <dbReference type="EMBL" id="EFZ15941.1"/>
    </source>
</evidence>
<dbReference type="EMBL" id="GL765837">
    <property type="protein sequence ID" value="EFZ15941.1"/>
    <property type="molecule type" value="Genomic_DNA"/>
</dbReference>
<dbReference type="HOGENOM" id="CLU_1995439_0_0_1"/>
<protein>
    <submittedName>
        <fullName evidence="1">Uncharacterized protein</fullName>
    </submittedName>
</protein>
<organism>
    <name type="scientific">Solenopsis invicta</name>
    <name type="common">Red imported fire ant</name>
    <name type="synonym">Solenopsis wagneri</name>
    <dbReference type="NCBI Taxonomy" id="13686"/>
    <lineage>
        <taxon>Eukaryota</taxon>
        <taxon>Metazoa</taxon>
        <taxon>Ecdysozoa</taxon>
        <taxon>Arthropoda</taxon>
        <taxon>Hexapoda</taxon>
        <taxon>Insecta</taxon>
        <taxon>Pterygota</taxon>
        <taxon>Neoptera</taxon>
        <taxon>Endopterygota</taxon>
        <taxon>Hymenoptera</taxon>
        <taxon>Apocrita</taxon>
        <taxon>Aculeata</taxon>
        <taxon>Formicoidea</taxon>
        <taxon>Formicidae</taxon>
        <taxon>Myrmicinae</taxon>
        <taxon>Solenopsis</taxon>
    </lineage>
</organism>